<dbReference type="EMBL" id="BGZK01000144">
    <property type="protein sequence ID" value="GBP22853.1"/>
    <property type="molecule type" value="Genomic_DNA"/>
</dbReference>
<evidence type="ECO:0000313" key="2">
    <source>
        <dbReference type="EMBL" id="GBP22853.1"/>
    </source>
</evidence>
<organism evidence="2 3">
    <name type="scientific">Eumeta variegata</name>
    <name type="common">Bagworm moth</name>
    <name type="synonym">Eumeta japonica</name>
    <dbReference type="NCBI Taxonomy" id="151549"/>
    <lineage>
        <taxon>Eukaryota</taxon>
        <taxon>Metazoa</taxon>
        <taxon>Ecdysozoa</taxon>
        <taxon>Arthropoda</taxon>
        <taxon>Hexapoda</taxon>
        <taxon>Insecta</taxon>
        <taxon>Pterygota</taxon>
        <taxon>Neoptera</taxon>
        <taxon>Endopterygota</taxon>
        <taxon>Lepidoptera</taxon>
        <taxon>Glossata</taxon>
        <taxon>Ditrysia</taxon>
        <taxon>Tineoidea</taxon>
        <taxon>Psychidae</taxon>
        <taxon>Oiketicinae</taxon>
        <taxon>Eumeta</taxon>
    </lineage>
</organism>
<keyword evidence="1" id="KW-0812">Transmembrane</keyword>
<dbReference type="Proteomes" id="UP000299102">
    <property type="component" value="Unassembled WGS sequence"/>
</dbReference>
<protein>
    <submittedName>
        <fullName evidence="2">Uncharacterized protein</fullName>
    </submittedName>
</protein>
<gene>
    <name evidence="2" type="ORF">EVAR_17207_1</name>
</gene>
<name>A0A4C1U8U0_EUMVA</name>
<proteinExistence type="predicted"/>
<keyword evidence="1" id="KW-1133">Transmembrane helix</keyword>
<dbReference type="AlphaFoldDB" id="A0A4C1U8U0"/>
<reference evidence="2 3" key="1">
    <citation type="journal article" date="2019" name="Commun. Biol.">
        <title>The bagworm genome reveals a unique fibroin gene that provides high tensile strength.</title>
        <authorList>
            <person name="Kono N."/>
            <person name="Nakamura H."/>
            <person name="Ohtoshi R."/>
            <person name="Tomita M."/>
            <person name="Numata K."/>
            <person name="Arakawa K."/>
        </authorList>
    </citation>
    <scope>NUCLEOTIDE SEQUENCE [LARGE SCALE GENOMIC DNA]</scope>
</reference>
<evidence type="ECO:0000256" key="1">
    <source>
        <dbReference type="SAM" id="Phobius"/>
    </source>
</evidence>
<keyword evidence="1" id="KW-0472">Membrane</keyword>
<feature type="transmembrane region" description="Helical" evidence="1">
    <location>
        <begin position="6"/>
        <end position="29"/>
    </location>
</feature>
<accession>A0A4C1U8U0</accession>
<sequence length="95" mass="10969">MSTPAKMIAILNNILFLAPLSSSSLYMALEIQSLGRKPQVERFELQARFKDWIFEIYSVSTFERQTSLQVTRVDAERRPRTLAILEEPAMPRPNL</sequence>
<evidence type="ECO:0000313" key="3">
    <source>
        <dbReference type="Proteomes" id="UP000299102"/>
    </source>
</evidence>
<comment type="caution">
    <text evidence="2">The sequence shown here is derived from an EMBL/GenBank/DDBJ whole genome shotgun (WGS) entry which is preliminary data.</text>
</comment>
<keyword evidence="3" id="KW-1185">Reference proteome</keyword>